<comment type="caution">
    <text evidence="1">The sequence shown here is derived from an EMBL/GenBank/DDBJ whole genome shotgun (WGS) entry which is preliminary data.</text>
</comment>
<evidence type="ECO:0000313" key="1">
    <source>
        <dbReference type="EMBL" id="CAI6232981.1"/>
    </source>
</evidence>
<keyword evidence="2" id="KW-1185">Reference proteome</keyword>
<proteinExistence type="predicted"/>
<dbReference type="AlphaFoldDB" id="A0A9W4XD12"/>
<protein>
    <submittedName>
        <fullName evidence="1">Uncharacterized protein</fullName>
    </submittedName>
</protein>
<dbReference type="OrthoDB" id="10597305at2759"/>
<accession>A0A9W4XD12</accession>
<dbReference type="Proteomes" id="UP001152607">
    <property type="component" value="Unassembled WGS sequence"/>
</dbReference>
<evidence type="ECO:0000313" key="2">
    <source>
        <dbReference type="Proteomes" id="UP001152607"/>
    </source>
</evidence>
<dbReference type="EMBL" id="CAOQHR010000001">
    <property type="protein sequence ID" value="CAI6232981.1"/>
    <property type="molecule type" value="Genomic_DNA"/>
</dbReference>
<gene>
    <name evidence="1" type="ORF">PDIGIT_LOCUS290</name>
</gene>
<sequence>MSMPGCLFIKRFLWKGSQSTEVDVNGEAAWHGRFSRMIDHWKPHHYRLGGTDDRENSQGRIRVIKSCVSTLVVQVCYHQGLVIDKTSYCTRETHLPFANTNSNSQPMFVRSRGRFIDIDDYELSNWLPNLWSWCSGGILNLQQLSLIICNHNLLPRRFSVAHTLGSFFGLFRRRRWRHRARLDYRIHDQFSRILHQDRRHSYRSGLAGSLHYFSALAALANISQSQSLAYILIYVFWRNRFTIMYEERSRNLYCWAVAIELLRGLIPSSEVHRCYSYLARKRNVMRQSYYNSGISDPRIDTILGILFQMNVGMPGWHRGRGLLHNVGRPRVRSTPLAIGGPLDDYDYDDGYDFVSPVGLIEDWNGGIDRRLGGVRQDLGMGIAPGVRMIGF</sequence>
<reference evidence="1" key="1">
    <citation type="submission" date="2023-01" db="EMBL/GenBank/DDBJ databases">
        <authorList>
            <person name="Van Ghelder C."/>
            <person name="Rancurel C."/>
        </authorList>
    </citation>
    <scope>NUCLEOTIDE SEQUENCE</scope>
    <source>
        <strain evidence="1">CNCM I-4278</strain>
    </source>
</reference>
<name>A0A9W4XD12_9PLEO</name>
<organism evidence="1 2">
    <name type="scientific">Periconia digitata</name>
    <dbReference type="NCBI Taxonomy" id="1303443"/>
    <lineage>
        <taxon>Eukaryota</taxon>
        <taxon>Fungi</taxon>
        <taxon>Dikarya</taxon>
        <taxon>Ascomycota</taxon>
        <taxon>Pezizomycotina</taxon>
        <taxon>Dothideomycetes</taxon>
        <taxon>Pleosporomycetidae</taxon>
        <taxon>Pleosporales</taxon>
        <taxon>Massarineae</taxon>
        <taxon>Periconiaceae</taxon>
        <taxon>Periconia</taxon>
    </lineage>
</organism>